<evidence type="ECO:0000256" key="1">
    <source>
        <dbReference type="SAM" id="MobiDB-lite"/>
    </source>
</evidence>
<dbReference type="EMBL" id="LZYO01000173">
    <property type="protein sequence ID" value="ODH26853.1"/>
    <property type="molecule type" value="Genomic_DNA"/>
</dbReference>
<name>A0A1D2JDD4_PARBR</name>
<feature type="domain" description="NECAP PHear" evidence="2">
    <location>
        <begin position="18"/>
        <end position="238"/>
    </location>
</feature>
<feature type="compositionally biased region" description="Low complexity" evidence="1">
    <location>
        <begin position="79"/>
        <end position="96"/>
    </location>
</feature>
<organism evidence="3 4">
    <name type="scientific">Paracoccidioides brasiliensis</name>
    <dbReference type="NCBI Taxonomy" id="121759"/>
    <lineage>
        <taxon>Eukaryota</taxon>
        <taxon>Fungi</taxon>
        <taxon>Dikarya</taxon>
        <taxon>Ascomycota</taxon>
        <taxon>Pezizomycotina</taxon>
        <taxon>Eurotiomycetes</taxon>
        <taxon>Eurotiomycetidae</taxon>
        <taxon>Onygenales</taxon>
        <taxon>Ajellomycetaceae</taxon>
        <taxon>Paracoccidioides</taxon>
    </lineage>
</organism>
<evidence type="ECO:0000259" key="2">
    <source>
        <dbReference type="Pfam" id="PF07933"/>
    </source>
</evidence>
<dbReference type="VEuPathDB" id="FungiDB:PADG_05508"/>
<dbReference type="Gene3D" id="2.30.29.30">
    <property type="entry name" value="Pleckstrin-homology domain (PH domain)/Phosphotyrosine-binding domain (PTB)"/>
    <property type="match status" value="1"/>
</dbReference>
<dbReference type="Proteomes" id="UP000242814">
    <property type="component" value="Unassembled WGS sequence"/>
</dbReference>
<dbReference type="VEuPathDB" id="FungiDB:PADG_05507"/>
<reference evidence="3 4" key="1">
    <citation type="submission" date="2016-06" db="EMBL/GenBank/DDBJ databases">
        <authorList>
            <person name="Kjaerup R.B."/>
            <person name="Dalgaard T.S."/>
            <person name="Juul-Madsen H.R."/>
        </authorList>
    </citation>
    <scope>NUCLEOTIDE SEQUENCE [LARGE SCALE GENOMIC DNA]</scope>
    <source>
        <strain evidence="3 4">Pb300</strain>
    </source>
</reference>
<dbReference type="CDD" id="cd13228">
    <property type="entry name" value="PHear_NECAP"/>
    <property type="match status" value="1"/>
</dbReference>
<protein>
    <recommendedName>
        <fullName evidence="2">NECAP PHear domain-containing protein</fullName>
    </recommendedName>
</protein>
<dbReference type="InterPro" id="IPR012466">
    <property type="entry name" value="NECAP_PHear"/>
</dbReference>
<evidence type="ECO:0000313" key="3">
    <source>
        <dbReference type="EMBL" id="ODH26853.1"/>
    </source>
</evidence>
<feature type="compositionally biased region" description="Polar residues" evidence="1">
    <location>
        <begin position="427"/>
        <end position="451"/>
    </location>
</feature>
<dbReference type="GO" id="GO:0006897">
    <property type="term" value="P:endocytosis"/>
    <property type="evidence" value="ECO:0007669"/>
    <property type="project" value="InterPro"/>
</dbReference>
<comment type="caution">
    <text evidence="3">The sequence shown here is derived from an EMBL/GenBank/DDBJ whole genome shotgun (WGS) entry which is preliminary data.</text>
</comment>
<dbReference type="VEuPathDB" id="FungiDB:PABG_04865"/>
<dbReference type="Pfam" id="PF07933">
    <property type="entry name" value="DUF1681"/>
    <property type="match status" value="1"/>
</dbReference>
<dbReference type="AlphaFoldDB" id="A0A1D2JDD4"/>
<accession>A0A1D2JDD4</accession>
<feature type="region of interest" description="Disordered" evidence="1">
    <location>
        <begin position="180"/>
        <end position="230"/>
    </location>
</feature>
<evidence type="ECO:0000313" key="4">
    <source>
        <dbReference type="Proteomes" id="UP000242814"/>
    </source>
</evidence>
<feature type="region of interest" description="Disordered" evidence="1">
    <location>
        <begin position="75"/>
        <end position="96"/>
    </location>
</feature>
<dbReference type="PANTHER" id="PTHR12847">
    <property type="entry name" value="ATP-BINDING CASSETTE ABC TRANSPORTER-RELATED"/>
    <property type="match status" value="1"/>
</dbReference>
<sequence length="457" mass="49183">MSGPIDPASGQTLPIDAIQRVLFVCNPVHVYAIPPLTSMKGYTAADWTVPDPKNNNKTRQIFTARLRVLETAIPPPPAAQCQSQSQSQSQPGATAAGMQVKVKTDILLEDPNTGNLFAAAPYTDPAVVEHAIDSSRFFALCVVGDGRKAILGIGFEDRSDAFDFGVTLQEARKVLGFSQGGQTTLSEPGREAARGGAGVKGRIGAGLGASQRSRSGSPAQPPKDYSLKPGQTISINIGGKKALATSKDQVSNPATAAEEEQTALFSIPPPPPPVSRVEDDSSSGFSMIAPLPSSARGNRRRRPQSMLNMEEKKVVQGFSDDDGSGDFFLQQIQVSDIPSQTFLEYYRPAILWCCIVFLIVKGIPVTQVRPDNAKASVKKTKKGVRWRKRKRGRIYNQYGVQILPVILEEEEELQEENVPEMRGAVTSELSSQNGNGIDNGDDISTTSNATDDASREQ</sequence>
<dbReference type="SUPFAM" id="SSF50729">
    <property type="entry name" value="PH domain-like"/>
    <property type="match status" value="1"/>
</dbReference>
<feature type="compositionally biased region" description="Gly residues" evidence="1">
    <location>
        <begin position="195"/>
        <end position="207"/>
    </location>
</feature>
<dbReference type="InterPro" id="IPR011993">
    <property type="entry name" value="PH-like_dom_sf"/>
</dbReference>
<dbReference type="GO" id="GO:0030125">
    <property type="term" value="C:clathrin vesicle coat"/>
    <property type="evidence" value="ECO:0007669"/>
    <property type="project" value="TreeGrafter"/>
</dbReference>
<dbReference type="PANTHER" id="PTHR12847:SF9">
    <property type="entry name" value="NECAP-LIKE PROTEIN CG9132"/>
    <property type="match status" value="1"/>
</dbReference>
<feature type="region of interest" description="Disordered" evidence="1">
    <location>
        <begin position="416"/>
        <end position="457"/>
    </location>
</feature>
<dbReference type="VEuPathDB" id="FungiDB:PABG_04864"/>
<gene>
    <name evidence="3" type="ORF">ACO22_04398</name>
</gene>
<proteinExistence type="predicted"/>